<organism evidence="2 3">
    <name type="scientific">Dissostichus eleginoides</name>
    <name type="common">Patagonian toothfish</name>
    <name type="synonym">Dissostichus amissus</name>
    <dbReference type="NCBI Taxonomy" id="100907"/>
    <lineage>
        <taxon>Eukaryota</taxon>
        <taxon>Metazoa</taxon>
        <taxon>Chordata</taxon>
        <taxon>Craniata</taxon>
        <taxon>Vertebrata</taxon>
        <taxon>Euteleostomi</taxon>
        <taxon>Actinopterygii</taxon>
        <taxon>Neopterygii</taxon>
        <taxon>Teleostei</taxon>
        <taxon>Neoteleostei</taxon>
        <taxon>Acanthomorphata</taxon>
        <taxon>Eupercaria</taxon>
        <taxon>Perciformes</taxon>
        <taxon>Notothenioidei</taxon>
        <taxon>Nototheniidae</taxon>
        <taxon>Dissostichus</taxon>
    </lineage>
</organism>
<accession>A0AAD9BNQ8</accession>
<name>A0AAD9BNQ8_DISEL</name>
<dbReference type="AlphaFoldDB" id="A0AAD9BNQ8"/>
<dbReference type="EMBL" id="JASDAP010000020">
    <property type="protein sequence ID" value="KAK1886126.1"/>
    <property type="molecule type" value="Genomic_DNA"/>
</dbReference>
<sequence>MGSAPQTAKGTKKGPSPPPPHSSPPPLRSPILQGADSSKDPRACVSSTCTTSFPHHNNNKAAGVKVGCYLELALISWQSCCHASHAEERKSAMRKKKGKDGGWGFARRGLGFMPCNVVWVPCQALSVQGYSSGTGPLAEAQASVARALVSWQSSSKLNTLDCEIKAIAVI</sequence>
<keyword evidence="3" id="KW-1185">Reference proteome</keyword>
<comment type="caution">
    <text evidence="2">The sequence shown here is derived from an EMBL/GenBank/DDBJ whole genome shotgun (WGS) entry which is preliminary data.</text>
</comment>
<reference evidence="2" key="1">
    <citation type="submission" date="2023-04" db="EMBL/GenBank/DDBJ databases">
        <title>Chromosome-level genome of Chaenocephalus aceratus.</title>
        <authorList>
            <person name="Park H."/>
        </authorList>
    </citation>
    <scope>NUCLEOTIDE SEQUENCE</scope>
    <source>
        <strain evidence="2">DE</strain>
        <tissue evidence="2">Muscle</tissue>
    </source>
</reference>
<gene>
    <name evidence="2" type="ORF">KUDE01_029843</name>
</gene>
<dbReference type="GO" id="GO:0016787">
    <property type="term" value="F:hydrolase activity"/>
    <property type="evidence" value="ECO:0007669"/>
    <property type="project" value="UniProtKB-KW"/>
</dbReference>
<keyword evidence="2" id="KW-0378">Hydrolase</keyword>
<evidence type="ECO:0000313" key="2">
    <source>
        <dbReference type="EMBL" id="KAK1886126.1"/>
    </source>
</evidence>
<protein>
    <submittedName>
        <fullName evidence="2">Ubiquitin carboxyl-terminal hydrolase 13</fullName>
    </submittedName>
</protein>
<proteinExistence type="predicted"/>
<evidence type="ECO:0000313" key="3">
    <source>
        <dbReference type="Proteomes" id="UP001228049"/>
    </source>
</evidence>
<dbReference type="Proteomes" id="UP001228049">
    <property type="component" value="Unassembled WGS sequence"/>
</dbReference>
<feature type="region of interest" description="Disordered" evidence="1">
    <location>
        <begin position="1"/>
        <end position="40"/>
    </location>
</feature>
<feature type="compositionally biased region" description="Pro residues" evidence="1">
    <location>
        <begin position="15"/>
        <end position="28"/>
    </location>
</feature>
<evidence type="ECO:0000256" key="1">
    <source>
        <dbReference type="SAM" id="MobiDB-lite"/>
    </source>
</evidence>